<evidence type="ECO:0000313" key="3">
    <source>
        <dbReference type="EMBL" id="ABW02606.1"/>
    </source>
</evidence>
<dbReference type="KEGG" id="cma:Cmaq_1783"/>
<evidence type="ECO:0000259" key="2">
    <source>
        <dbReference type="PROSITE" id="PS50175"/>
    </source>
</evidence>
<dbReference type="PROSITE" id="PS00141">
    <property type="entry name" value="ASP_PROTEASE"/>
    <property type="match status" value="1"/>
</dbReference>
<dbReference type="GO" id="GO:0004190">
    <property type="term" value="F:aspartic-type endopeptidase activity"/>
    <property type="evidence" value="ECO:0007669"/>
    <property type="project" value="InterPro"/>
</dbReference>
<dbReference type="eggNOG" id="arCOG03744">
    <property type="taxonomic scope" value="Archaea"/>
</dbReference>
<name>A8MAX7_CALMQ</name>
<reference evidence="3 4" key="1">
    <citation type="submission" date="2007-10" db="EMBL/GenBank/DDBJ databases">
        <title>Complete sequence of Caldivirga maquilingensis IC-167.</title>
        <authorList>
            <consortium name="US DOE Joint Genome Institute"/>
            <person name="Copeland A."/>
            <person name="Lucas S."/>
            <person name="Lapidus A."/>
            <person name="Barry K."/>
            <person name="Glavina del Rio T."/>
            <person name="Dalin E."/>
            <person name="Tice H."/>
            <person name="Pitluck S."/>
            <person name="Saunders E."/>
            <person name="Brettin T."/>
            <person name="Bruce D."/>
            <person name="Detter J.C."/>
            <person name="Han C."/>
            <person name="Schmutz J."/>
            <person name="Larimer F."/>
            <person name="Land M."/>
            <person name="Hauser L."/>
            <person name="Kyrpides N."/>
            <person name="Ivanova N."/>
            <person name="Biddle J.F."/>
            <person name="Zhang Z."/>
            <person name="Fitz-Gibbon S.T."/>
            <person name="Lowe T.M."/>
            <person name="Saltikov C."/>
            <person name="House C.H."/>
            <person name="Richardson P."/>
        </authorList>
    </citation>
    <scope>NUCLEOTIDE SEQUENCE [LARGE SCALE GENOMIC DNA]</scope>
    <source>
        <strain evidence="4">ATCC 700844 / DSM 13496 / JCM 10307 / IC-167</strain>
    </source>
</reference>
<evidence type="ECO:0000313" key="4">
    <source>
        <dbReference type="Proteomes" id="UP000001137"/>
    </source>
</evidence>
<gene>
    <name evidence="3" type="ordered locus">Cmaq_1783</name>
</gene>
<keyword evidence="1" id="KW-0378">Hydrolase</keyword>
<dbReference type="SUPFAM" id="SSF50630">
    <property type="entry name" value="Acid proteases"/>
    <property type="match status" value="1"/>
</dbReference>
<dbReference type="RefSeq" id="WP_012186825.1">
    <property type="nucleotide sequence ID" value="NC_009954.1"/>
</dbReference>
<proteinExistence type="predicted"/>
<dbReference type="GeneID" id="5708791"/>
<protein>
    <recommendedName>
        <fullName evidence="2">Peptidase A2 domain-containing protein</fullName>
    </recommendedName>
</protein>
<sequence>MGHVWVKVRIGDPEMRKIIEVDALVDTGATLTVIPQDLARELGLTVTGKSTVMSAGGLLELERTRVWVELEGRGEVIPALISGIIDKVLIGVTTLEVLGLQVDPVTGKLREWTILLY</sequence>
<dbReference type="GO" id="GO:0006508">
    <property type="term" value="P:proteolysis"/>
    <property type="evidence" value="ECO:0007669"/>
    <property type="project" value="InterPro"/>
</dbReference>
<accession>A8MAX7</accession>
<feature type="domain" description="Peptidase A2" evidence="2">
    <location>
        <begin position="21"/>
        <end position="102"/>
    </location>
</feature>
<organism evidence="3 4">
    <name type="scientific">Caldivirga maquilingensis (strain ATCC 700844 / DSM 13496 / JCM 10307 / IC-167)</name>
    <dbReference type="NCBI Taxonomy" id="397948"/>
    <lineage>
        <taxon>Archaea</taxon>
        <taxon>Thermoproteota</taxon>
        <taxon>Thermoprotei</taxon>
        <taxon>Thermoproteales</taxon>
        <taxon>Thermoproteaceae</taxon>
        <taxon>Caldivirga</taxon>
    </lineage>
</organism>
<dbReference type="EMBL" id="CP000852">
    <property type="protein sequence ID" value="ABW02606.1"/>
    <property type="molecule type" value="Genomic_DNA"/>
</dbReference>
<dbReference type="InterPro" id="IPR021109">
    <property type="entry name" value="Peptidase_aspartic_dom_sf"/>
</dbReference>
<dbReference type="PROSITE" id="PS50175">
    <property type="entry name" value="ASP_PROT_RETROV"/>
    <property type="match status" value="1"/>
</dbReference>
<dbReference type="HOGENOM" id="CLU_145188_1_0_2"/>
<dbReference type="InterPro" id="IPR001969">
    <property type="entry name" value="Aspartic_peptidase_AS"/>
</dbReference>
<keyword evidence="4" id="KW-1185">Reference proteome</keyword>
<dbReference type="Proteomes" id="UP000001137">
    <property type="component" value="Chromosome"/>
</dbReference>
<dbReference type="InterPro" id="IPR001995">
    <property type="entry name" value="Peptidase_A2_cat"/>
</dbReference>
<dbReference type="OrthoDB" id="24733at2157"/>
<evidence type="ECO:0000256" key="1">
    <source>
        <dbReference type="ARBA" id="ARBA00022801"/>
    </source>
</evidence>
<dbReference type="Pfam" id="PF13650">
    <property type="entry name" value="Asp_protease_2"/>
    <property type="match status" value="1"/>
</dbReference>
<dbReference type="AlphaFoldDB" id="A8MAX7"/>
<dbReference type="Gene3D" id="2.40.70.10">
    <property type="entry name" value="Acid Proteases"/>
    <property type="match status" value="1"/>
</dbReference>